<keyword evidence="2" id="KW-1185">Reference proteome</keyword>
<sequence>MTETVLIMGAGAVAGVGGALAKQFSDNGYHIVVAGRTQSKLDGIVEAIEREGGSAEAVIADVTAGKDQDAVFDLVSQRGEPLAAVLYNAGSNLPIKFSDLTPEQFDEFWRIGCFGAFLTARLALPILQQQGRGSLFFTGASASMRGRPNFAHFAVAKAGLRNLAQALAREYGPQGIHIAHVIIDGVVNGDIVRGRFADYLDALGDDGALEPQAIAQAFWALHQQHPSAWSHELDLRPYKESW</sequence>
<gene>
    <name evidence="1" type="ORF">E0F26_04475</name>
</gene>
<dbReference type="Pfam" id="PF00106">
    <property type="entry name" value="adh_short"/>
    <property type="match status" value="1"/>
</dbReference>
<proteinExistence type="predicted"/>
<dbReference type="Gene3D" id="3.40.50.720">
    <property type="entry name" value="NAD(P)-binding Rossmann-like Domain"/>
    <property type="match status" value="1"/>
</dbReference>
<protein>
    <submittedName>
        <fullName evidence="1">SDR family NAD(P)-dependent oxidoreductase</fullName>
    </submittedName>
</protein>
<name>A0ABY6Q721_9GAMM</name>
<organism evidence="1 2">
    <name type="scientific">Candidatus Paraluminiphilus aquimaris</name>
    <dbReference type="NCBI Taxonomy" id="2518994"/>
    <lineage>
        <taxon>Bacteria</taxon>
        <taxon>Pseudomonadati</taxon>
        <taxon>Pseudomonadota</taxon>
        <taxon>Gammaproteobacteria</taxon>
        <taxon>Cellvibrionales</taxon>
        <taxon>Halieaceae</taxon>
        <taxon>Candidatus Paraluminiphilus</taxon>
    </lineage>
</organism>
<accession>A0ABY6Q721</accession>
<dbReference type="PRINTS" id="PR00081">
    <property type="entry name" value="GDHRDH"/>
</dbReference>
<dbReference type="SUPFAM" id="SSF51735">
    <property type="entry name" value="NAD(P)-binding Rossmann-fold domains"/>
    <property type="match status" value="1"/>
</dbReference>
<dbReference type="RefSeq" id="WP_279242849.1">
    <property type="nucleotide sequence ID" value="NZ_CP036501.1"/>
</dbReference>
<dbReference type="PANTHER" id="PTHR43431:SF7">
    <property type="entry name" value="OXIDOREDUCTASE, SHORT CHAIN DEHYDROGENASE_REDUCTASE FAMILY (AFU_ORTHOLOGUE AFUA_5G14000)"/>
    <property type="match status" value="1"/>
</dbReference>
<evidence type="ECO:0000313" key="1">
    <source>
        <dbReference type="EMBL" id="UZP74041.1"/>
    </source>
</evidence>
<reference evidence="1 2" key="1">
    <citation type="submission" date="2019-02" db="EMBL/GenBank/DDBJ databases">
        <title>Halieaceae_genomes.</title>
        <authorList>
            <person name="Li S.-H."/>
        </authorList>
    </citation>
    <scope>NUCLEOTIDE SEQUENCE [LARGE SCALE GENOMIC DNA]</scope>
    <source>
        <strain evidence="1 2">JH123</strain>
    </source>
</reference>
<dbReference type="PANTHER" id="PTHR43431">
    <property type="entry name" value="OXIDOREDUCTASE, SHORT CHAIN DEHYDROGENASE/REDUCTASE FAMILY (AFU_ORTHOLOGUE AFUA_5G14000)"/>
    <property type="match status" value="1"/>
</dbReference>
<dbReference type="EMBL" id="CP036501">
    <property type="protein sequence ID" value="UZP74041.1"/>
    <property type="molecule type" value="Genomic_DNA"/>
</dbReference>
<evidence type="ECO:0000313" key="2">
    <source>
        <dbReference type="Proteomes" id="UP001317963"/>
    </source>
</evidence>
<dbReference type="Proteomes" id="UP001317963">
    <property type="component" value="Chromosome"/>
</dbReference>
<dbReference type="InterPro" id="IPR036291">
    <property type="entry name" value="NAD(P)-bd_dom_sf"/>
</dbReference>
<dbReference type="InterPro" id="IPR002347">
    <property type="entry name" value="SDR_fam"/>
</dbReference>